<feature type="transmembrane region" description="Helical" evidence="1">
    <location>
        <begin position="81"/>
        <end position="103"/>
    </location>
</feature>
<evidence type="ECO:0000313" key="4">
    <source>
        <dbReference type="Proteomes" id="UP000019225"/>
    </source>
</evidence>
<gene>
    <name evidence="3" type="ORF">KALB_3258</name>
</gene>
<dbReference type="PANTHER" id="PTHR35152:SF1">
    <property type="entry name" value="DOMAIN SIGNALLING PROTEIN, PUTATIVE (AFU_ORTHOLOGUE AFUA_5G11310)-RELATED"/>
    <property type="match status" value="1"/>
</dbReference>
<evidence type="ECO:0000256" key="1">
    <source>
        <dbReference type="PROSITE-ProRule" id="PRU00244"/>
    </source>
</evidence>
<dbReference type="InterPro" id="IPR005330">
    <property type="entry name" value="MHYT_dom"/>
</dbReference>
<dbReference type="PROSITE" id="PS50924">
    <property type="entry name" value="MHYT"/>
    <property type="match status" value="1"/>
</dbReference>
<proteinExistence type="predicted"/>
<feature type="transmembrane region" description="Helical" evidence="1">
    <location>
        <begin position="42"/>
        <end position="69"/>
    </location>
</feature>
<dbReference type="KEGG" id="kal:KALB_3258"/>
<dbReference type="OrthoDB" id="3763366at2"/>
<feature type="transmembrane region" description="Helical" evidence="1">
    <location>
        <begin position="110"/>
        <end position="131"/>
    </location>
</feature>
<dbReference type="eggNOG" id="COG3300">
    <property type="taxonomic scope" value="Bacteria"/>
</dbReference>
<dbReference type="PATRIC" id="fig|1449976.3.peg.3274"/>
<feature type="transmembrane region" description="Helical" evidence="1">
    <location>
        <begin position="176"/>
        <end position="198"/>
    </location>
</feature>
<evidence type="ECO:0000259" key="2">
    <source>
        <dbReference type="PROSITE" id="PS50924"/>
    </source>
</evidence>
<protein>
    <submittedName>
        <fullName evidence="3">Integral membrane sensor protein</fullName>
    </submittedName>
</protein>
<dbReference type="PANTHER" id="PTHR35152">
    <property type="entry name" value="DOMAIN SIGNALLING PROTEIN, PUTATIVE (AFU_ORTHOLOGUE AFUA_5G11310)-RELATED"/>
    <property type="match status" value="1"/>
</dbReference>
<dbReference type="STRING" id="1449976.KALB_3258"/>
<keyword evidence="1" id="KW-0472">Membrane</keyword>
<keyword evidence="4" id="KW-1185">Reference proteome</keyword>
<dbReference type="HOGENOM" id="CLU_061170_0_0_11"/>
<reference evidence="3 4" key="1">
    <citation type="journal article" date="2014" name="BMC Genomics">
        <title>Complete genome sequence of producer of the glycopeptide antibiotic Aculeximycin Kutzneria albida DSM 43870T, a representative of minor genus of Pseudonocardiaceae.</title>
        <authorList>
            <person name="Rebets Y."/>
            <person name="Tokovenko B."/>
            <person name="Lushchyk I."/>
            <person name="Ruckert C."/>
            <person name="Zaburannyi N."/>
            <person name="Bechthold A."/>
            <person name="Kalinowski J."/>
            <person name="Luzhetskyy A."/>
        </authorList>
    </citation>
    <scope>NUCLEOTIDE SEQUENCE [LARGE SCALE GENOMIC DNA]</scope>
    <source>
        <strain evidence="3">DSM 43870</strain>
    </source>
</reference>
<sequence>MQHFSMGVWTLAVAYATSVIGSLMGLSCASRARREPAPRKKVLWTVLGALAIGGVAIWLMHFIAMLGFAVTDSPVRYSVPLTALSAVVAVLVVGIGLSMITFGRFGVPRLVLAGVIAGVGVAFMHYLGMAALEFQGEISYDPVLAAVSVVLAVAAATAALWCTVRVRSTAARTGSGLLLAVAVTGMHYTGMAGVAVTVDSSGPAPTGADVFDLVFPVFVISGLIIAGLLWALFTSLVEPLATERAPTG</sequence>
<feature type="transmembrane region" description="Helical" evidence="1">
    <location>
        <begin position="6"/>
        <end position="30"/>
    </location>
</feature>
<evidence type="ECO:0000313" key="3">
    <source>
        <dbReference type="EMBL" id="AHH96625.1"/>
    </source>
</evidence>
<dbReference type="AlphaFoldDB" id="W5W7E2"/>
<dbReference type="Proteomes" id="UP000019225">
    <property type="component" value="Chromosome"/>
</dbReference>
<feature type="transmembrane region" description="Helical" evidence="1">
    <location>
        <begin position="210"/>
        <end position="233"/>
    </location>
</feature>
<feature type="transmembrane region" description="Helical" evidence="1">
    <location>
        <begin position="143"/>
        <end position="164"/>
    </location>
</feature>
<organism evidence="3 4">
    <name type="scientific">Kutzneria albida DSM 43870</name>
    <dbReference type="NCBI Taxonomy" id="1449976"/>
    <lineage>
        <taxon>Bacteria</taxon>
        <taxon>Bacillati</taxon>
        <taxon>Actinomycetota</taxon>
        <taxon>Actinomycetes</taxon>
        <taxon>Pseudonocardiales</taxon>
        <taxon>Pseudonocardiaceae</taxon>
        <taxon>Kutzneria</taxon>
    </lineage>
</organism>
<dbReference type="GO" id="GO:0016020">
    <property type="term" value="C:membrane"/>
    <property type="evidence" value="ECO:0007669"/>
    <property type="project" value="UniProtKB-UniRule"/>
</dbReference>
<accession>W5W7E2</accession>
<name>W5W7E2_9PSEU</name>
<keyword evidence="1" id="KW-0812">Transmembrane</keyword>
<keyword evidence="1" id="KW-1133">Transmembrane helix</keyword>
<dbReference type="Pfam" id="PF03707">
    <property type="entry name" value="MHYT"/>
    <property type="match status" value="2"/>
</dbReference>
<feature type="domain" description="MHYT" evidence="2">
    <location>
        <begin position="6"/>
        <end position="197"/>
    </location>
</feature>
<dbReference type="EMBL" id="CP007155">
    <property type="protein sequence ID" value="AHH96625.1"/>
    <property type="molecule type" value="Genomic_DNA"/>
</dbReference>